<dbReference type="OrthoDB" id="9804366at2"/>
<evidence type="ECO:0000259" key="2">
    <source>
        <dbReference type="Pfam" id="PF00266"/>
    </source>
</evidence>
<evidence type="ECO:0000313" key="4">
    <source>
        <dbReference type="Proteomes" id="UP000265715"/>
    </source>
</evidence>
<dbReference type="Gene3D" id="3.40.640.10">
    <property type="entry name" value="Type I PLP-dependent aspartate aminotransferase-like (Major domain)"/>
    <property type="match status" value="1"/>
</dbReference>
<dbReference type="EMBL" id="QXDL01000141">
    <property type="protein sequence ID" value="RIH81951.1"/>
    <property type="molecule type" value="Genomic_DNA"/>
</dbReference>
<dbReference type="InterPro" id="IPR015424">
    <property type="entry name" value="PyrdxlP-dep_Trfase"/>
</dbReference>
<dbReference type="Pfam" id="PF00266">
    <property type="entry name" value="Aminotran_5"/>
    <property type="match status" value="1"/>
</dbReference>
<dbReference type="InterPro" id="IPR000192">
    <property type="entry name" value="Aminotrans_V_dom"/>
</dbReference>
<dbReference type="EC" id="5.1.1.17" evidence="3"/>
<reference evidence="3 4" key="1">
    <citation type="submission" date="2018-08" db="EMBL/GenBank/DDBJ databases">
        <title>Meiothermus terrae DSM 26712 genome sequencing project.</title>
        <authorList>
            <person name="Da Costa M.S."/>
            <person name="Albuquerque L."/>
            <person name="Raposo P."/>
            <person name="Froufe H.J.C."/>
            <person name="Barroso C.S."/>
            <person name="Egas C."/>
        </authorList>
    </citation>
    <scope>NUCLEOTIDE SEQUENCE [LARGE SCALE GENOMIC DNA]</scope>
    <source>
        <strain evidence="3 4">DSM 26712</strain>
    </source>
</reference>
<sequence length="405" mass="44618">MDLARHPSPLTFGRAMLEHWLLDPGVTYLNHGTVGATPRRVLEAQQAIRDEIERQPARYLLRELMNLAPEPPARPPRMRLAAQAVAAFMGARGEDLVFVDNATTGVNAVLRSLRLEPGDELLITDLAYGAVINTAAFVARERGARLVTVHLPFPTRDPGEYVERVTQAVTPRTRLAILDHVTSESALILPLAEMAAACRAQGVPVLADGAHAPGAIPLDIPGLGVDWYAGNLHKWAFAPRSCGFLWVAPERQRDLHPPVISWGLDQGLHQEFDWVGTRDPSPFLAAPEGIAFMQDFLGLEAMRRYNHALAHQAAQHLTERWGTRLETPRSMVGCMVSVPLPGHAGSTREEAARLKDALLFEHRIEAPVIAVQGRLWVRVSAQVYNDLDDIERLAWAVENVLAQSS</sequence>
<accession>A0A399EIH1</accession>
<feature type="domain" description="Aminotransferase class V" evidence="2">
    <location>
        <begin position="79"/>
        <end position="393"/>
    </location>
</feature>
<dbReference type="PANTHER" id="PTHR43092:SF2">
    <property type="entry name" value="HERCYNYLCYSTEINE SULFOXIDE LYASE"/>
    <property type="match status" value="1"/>
</dbReference>
<dbReference type="RefSeq" id="WP_119315862.1">
    <property type="nucleotide sequence ID" value="NZ_QXDL01000141.1"/>
</dbReference>
<dbReference type="Proteomes" id="UP000265715">
    <property type="component" value="Unassembled WGS sequence"/>
</dbReference>
<dbReference type="GO" id="GO:0045439">
    <property type="term" value="F:isopenicillin-N epimerase activity"/>
    <property type="evidence" value="ECO:0007669"/>
    <property type="project" value="UniProtKB-EC"/>
</dbReference>
<keyword evidence="1" id="KW-0663">Pyridoxal phosphate</keyword>
<gene>
    <name evidence="3" type="primary">cefD</name>
    <name evidence="3" type="ORF">Mterra_02884</name>
</gene>
<proteinExistence type="predicted"/>
<dbReference type="SUPFAM" id="SSF53383">
    <property type="entry name" value="PLP-dependent transferases"/>
    <property type="match status" value="1"/>
</dbReference>
<dbReference type="InterPro" id="IPR015422">
    <property type="entry name" value="PyrdxlP-dep_Trfase_small"/>
</dbReference>
<evidence type="ECO:0000313" key="3">
    <source>
        <dbReference type="EMBL" id="RIH81951.1"/>
    </source>
</evidence>
<dbReference type="PANTHER" id="PTHR43092">
    <property type="entry name" value="L-CYSTEINE DESULFHYDRASE"/>
    <property type="match status" value="1"/>
</dbReference>
<evidence type="ECO:0000256" key="1">
    <source>
        <dbReference type="ARBA" id="ARBA00022898"/>
    </source>
</evidence>
<keyword evidence="4" id="KW-1185">Reference proteome</keyword>
<keyword evidence="3" id="KW-0413">Isomerase</keyword>
<comment type="caution">
    <text evidence="3">The sequence shown here is derived from an EMBL/GenBank/DDBJ whole genome shotgun (WGS) entry which is preliminary data.</text>
</comment>
<name>A0A399EIH1_9DEIN</name>
<protein>
    <submittedName>
        <fullName evidence="3">Isopenicillin N epimerase</fullName>
        <ecNumber evidence="3">5.1.1.17</ecNumber>
    </submittedName>
</protein>
<organism evidence="3 4">
    <name type="scientific">Calidithermus terrae</name>
    <dbReference type="NCBI Taxonomy" id="1408545"/>
    <lineage>
        <taxon>Bacteria</taxon>
        <taxon>Thermotogati</taxon>
        <taxon>Deinococcota</taxon>
        <taxon>Deinococci</taxon>
        <taxon>Thermales</taxon>
        <taxon>Thermaceae</taxon>
        <taxon>Calidithermus</taxon>
    </lineage>
</organism>
<dbReference type="AlphaFoldDB" id="A0A399EIH1"/>
<dbReference type="Gene3D" id="3.90.1150.10">
    <property type="entry name" value="Aspartate Aminotransferase, domain 1"/>
    <property type="match status" value="1"/>
</dbReference>
<dbReference type="InterPro" id="IPR015421">
    <property type="entry name" value="PyrdxlP-dep_Trfase_major"/>
</dbReference>